<comment type="catalytic activity">
    <reaction evidence="1">
        <text>ATP + protein L-histidine = ADP + protein N-phospho-L-histidine.</text>
        <dbReference type="EC" id="2.7.13.3"/>
    </reaction>
</comment>
<evidence type="ECO:0000256" key="5">
    <source>
        <dbReference type="ARBA" id="ARBA00022679"/>
    </source>
</evidence>
<protein>
    <recommendedName>
        <fullName evidence="3">histidine kinase</fullName>
        <ecNumber evidence="3">2.7.13.3</ecNumber>
    </recommendedName>
</protein>
<keyword evidence="6" id="KW-0418">Kinase</keyword>
<dbReference type="SMART" id="SM00388">
    <property type="entry name" value="HisKA"/>
    <property type="match status" value="1"/>
</dbReference>
<dbReference type="CDD" id="cd00082">
    <property type="entry name" value="HisKA"/>
    <property type="match status" value="1"/>
</dbReference>
<keyword evidence="8" id="KW-0175">Coiled coil</keyword>
<keyword evidence="7" id="KW-0902">Two-component regulatory system</keyword>
<evidence type="ECO:0000259" key="10">
    <source>
        <dbReference type="PROSITE" id="PS50109"/>
    </source>
</evidence>
<keyword evidence="9" id="KW-0472">Membrane</keyword>
<dbReference type="KEGG" id="vpy:HZI73_13120"/>
<dbReference type="InterPro" id="IPR003594">
    <property type="entry name" value="HATPase_dom"/>
</dbReference>
<dbReference type="InterPro" id="IPR036097">
    <property type="entry name" value="HisK_dim/P_sf"/>
</dbReference>
<feature type="domain" description="Histidine kinase" evidence="10">
    <location>
        <begin position="234"/>
        <end position="448"/>
    </location>
</feature>
<dbReference type="SUPFAM" id="SSF47384">
    <property type="entry name" value="Homodimeric domain of signal transducing histidine kinase"/>
    <property type="match status" value="1"/>
</dbReference>
<feature type="coiled-coil region" evidence="8">
    <location>
        <begin position="207"/>
        <end position="234"/>
    </location>
</feature>
<evidence type="ECO:0000256" key="1">
    <source>
        <dbReference type="ARBA" id="ARBA00000085"/>
    </source>
</evidence>
<dbReference type="EMBL" id="CP058649">
    <property type="protein sequence ID" value="QUI23172.1"/>
    <property type="molecule type" value="Genomic_DNA"/>
</dbReference>
<evidence type="ECO:0000256" key="8">
    <source>
        <dbReference type="SAM" id="Coils"/>
    </source>
</evidence>
<dbReference type="FunFam" id="3.30.565.10:FF:000006">
    <property type="entry name" value="Sensor histidine kinase WalK"/>
    <property type="match status" value="1"/>
</dbReference>
<feature type="domain" description="HAMP" evidence="11">
    <location>
        <begin position="173"/>
        <end position="226"/>
    </location>
</feature>
<evidence type="ECO:0000256" key="3">
    <source>
        <dbReference type="ARBA" id="ARBA00012438"/>
    </source>
</evidence>
<comment type="subcellular location">
    <subcellularLocation>
        <location evidence="2">Membrane</location>
    </subcellularLocation>
</comment>
<dbReference type="AlphaFoldDB" id="A0A8J8SH91"/>
<dbReference type="PANTHER" id="PTHR45453">
    <property type="entry name" value="PHOSPHATE REGULON SENSOR PROTEIN PHOR"/>
    <property type="match status" value="1"/>
</dbReference>
<evidence type="ECO:0000313" key="12">
    <source>
        <dbReference type="EMBL" id="QUI23172.1"/>
    </source>
</evidence>
<evidence type="ECO:0000256" key="2">
    <source>
        <dbReference type="ARBA" id="ARBA00004370"/>
    </source>
</evidence>
<dbReference type="InterPro" id="IPR004358">
    <property type="entry name" value="Sig_transdc_His_kin-like_C"/>
</dbReference>
<proteinExistence type="predicted"/>
<accession>A0A8J8SH91</accession>
<dbReference type="PRINTS" id="PR00344">
    <property type="entry name" value="BCTRLSENSOR"/>
</dbReference>
<evidence type="ECO:0000256" key="6">
    <source>
        <dbReference type="ARBA" id="ARBA00022777"/>
    </source>
</evidence>
<feature type="transmembrane region" description="Helical" evidence="9">
    <location>
        <begin position="145"/>
        <end position="171"/>
    </location>
</feature>
<dbReference type="PANTHER" id="PTHR45453:SF1">
    <property type="entry name" value="PHOSPHATE REGULON SENSOR PROTEIN PHOR"/>
    <property type="match status" value="1"/>
</dbReference>
<dbReference type="InterPro" id="IPR003660">
    <property type="entry name" value="HAMP_dom"/>
</dbReference>
<dbReference type="GO" id="GO:0016036">
    <property type="term" value="P:cellular response to phosphate starvation"/>
    <property type="evidence" value="ECO:0007669"/>
    <property type="project" value="TreeGrafter"/>
</dbReference>
<dbReference type="GO" id="GO:0004721">
    <property type="term" value="F:phosphoprotein phosphatase activity"/>
    <property type="evidence" value="ECO:0007669"/>
    <property type="project" value="TreeGrafter"/>
</dbReference>
<keyword evidence="9" id="KW-1133">Transmembrane helix</keyword>
<dbReference type="InterPro" id="IPR036890">
    <property type="entry name" value="HATPase_C_sf"/>
</dbReference>
<gene>
    <name evidence="12" type="ORF">HZI73_13120</name>
</gene>
<keyword evidence="13" id="KW-1185">Reference proteome</keyword>
<keyword evidence="4" id="KW-0597">Phosphoprotein</keyword>
<feature type="transmembrane region" description="Helical" evidence="9">
    <location>
        <begin position="6"/>
        <end position="27"/>
    </location>
</feature>
<dbReference type="Gene3D" id="6.10.340.10">
    <property type="match status" value="1"/>
</dbReference>
<dbReference type="InterPro" id="IPR005467">
    <property type="entry name" value="His_kinase_dom"/>
</dbReference>
<reference evidence="12" key="1">
    <citation type="submission" date="2020-07" db="EMBL/GenBank/DDBJ databases">
        <title>Vallitalea pronyensis genome.</title>
        <authorList>
            <person name="Postec A."/>
        </authorList>
    </citation>
    <scope>NUCLEOTIDE SEQUENCE</scope>
    <source>
        <strain evidence="12">FatNI3</strain>
    </source>
</reference>
<dbReference type="GO" id="GO:0005886">
    <property type="term" value="C:plasma membrane"/>
    <property type="evidence" value="ECO:0007669"/>
    <property type="project" value="TreeGrafter"/>
</dbReference>
<organism evidence="12 13">
    <name type="scientific">Vallitalea pronyensis</name>
    <dbReference type="NCBI Taxonomy" id="1348613"/>
    <lineage>
        <taxon>Bacteria</taxon>
        <taxon>Bacillati</taxon>
        <taxon>Bacillota</taxon>
        <taxon>Clostridia</taxon>
        <taxon>Lachnospirales</taxon>
        <taxon>Vallitaleaceae</taxon>
        <taxon>Vallitalea</taxon>
    </lineage>
</organism>
<evidence type="ECO:0000256" key="9">
    <source>
        <dbReference type="SAM" id="Phobius"/>
    </source>
</evidence>
<dbReference type="Pfam" id="PF00512">
    <property type="entry name" value="HisKA"/>
    <property type="match status" value="1"/>
</dbReference>
<dbReference type="InterPro" id="IPR003661">
    <property type="entry name" value="HisK_dim/P_dom"/>
</dbReference>
<dbReference type="EC" id="2.7.13.3" evidence="3"/>
<dbReference type="PROSITE" id="PS50885">
    <property type="entry name" value="HAMP"/>
    <property type="match status" value="1"/>
</dbReference>
<dbReference type="Gene3D" id="3.30.565.10">
    <property type="entry name" value="Histidine kinase-like ATPase, C-terminal domain"/>
    <property type="match status" value="1"/>
</dbReference>
<dbReference type="SUPFAM" id="SSF55874">
    <property type="entry name" value="ATPase domain of HSP90 chaperone/DNA topoisomerase II/histidine kinase"/>
    <property type="match status" value="1"/>
</dbReference>
<evidence type="ECO:0000313" key="13">
    <source>
        <dbReference type="Proteomes" id="UP000683246"/>
    </source>
</evidence>
<evidence type="ECO:0000259" key="11">
    <source>
        <dbReference type="PROSITE" id="PS50885"/>
    </source>
</evidence>
<evidence type="ECO:0000256" key="4">
    <source>
        <dbReference type="ARBA" id="ARBA00022553"/>
    </source>
</evidence>
<dbReference type="InterPro" id="IPR050351">
    <property type="entry name" value="BphY/WalK/GraS-like"/>
</dbReference>
<evidence type="ECO:0000256" key="7">
    <source>
        <dbReference type="ARBA" id="ARBA00023012"/>
    </source>
</evidence>
<dbReference type="PROSITE" id="PS50109">
    <property type="entry name" value="HIS_KIN"/>
    <property type="match status" value="1"/>
</dbReference>
<dbReference type="Proteomes" id="UP000683246">
    <property type="component" value="Chromosome"/>
</dbReference>
<keyword evidence="9" id="KW-0812">Transmembrane</keyword>
<dbReference type="Gene3D" id="1.10.287.130">
    <property type="match status" value="1"/>
</dbReference>
<dbReference type="Pfam" id="PF00672">
    <property type="entry name" value="HAMP"/>
    <property type="match status" value="1"/>
</dbReference>
<name>A0A8J8SH91_9FIRM</name>
<dbReference type="GO" id="GO:0000155">
    <property type="term" value="F:phosphorelay sensor kinase activity"/>
    <property type="evidence" value="ECO:0007669"/>
    <property type="project" value="InterPro"/>
</dbReference>
<sequence>MRNYIGISIMTVVVITVLSNIGIRYYFIDYIQKQYAKSDKEIISYVNNSIETDGLLDQRELSYLRQQARFKNVEVLLRDTDQEIIFNSSMGMGMNSGKGHHMARNIYRDDYTYATQSIFYEDEVIGYLEIGHSKSVIDSKADNDFIYAINVLYAVSFMIAVIVAVILSILFSKRLTRPIIAIKNSTHHIAKGHYDNVKHVHTDTLEVHALATSIQELARQLNEQEQLRKRLSNDISHELRSPIAVLRSQIEAIMDGVLEPTHERLSKLHDEILRMTKLINDLNELVVVESENLPLHMERVHIKDILNPVLDNFVPLMDSKQITLHRDLDSPLTIMGDKDRLKQIFTNLLTNAYKYTNEGGQVWVQLCQENDKAMIRFKDSGIGIKEEELPYVFQRFYRSDDSRSRKTGGAGIGLSIVKELVKVHEGMITVDSQLKKGSVFTIQFPLIK</sequence>
<dbReference type="SMART" id="SM00387">
    <property type="entry name" value="HATPase_c"/>
    <property type="match status" value="1"/>
</dbReference>
<keyword evidence="5" id="KW-0808">Transferase</keyword>
<dbReference type="Pfam" id="PF02518">
    <property type="entry name" value="HATPase_c"/>
    <property type="match status" value="1"/>
</dbReference>
<dbReference type="RefSeq" id="WP_212693851.1">
    <property type="nucleotide sequence ID" value="NZ_CP058649.1"/>
</dbReference>